<keyword evidence="2" id="KW-0238">DNA-binding</keyword>
<feature type="domain" description="HTH araC/xylS-type" evidence="4">
    <location>
        <begin position="27"/>
        <end position="124"/>
    </location>
</feature>
<protein>
    <submittedName>
        <fullName evidence="5">AraC family transcriptional regulator</fullName>
    </submittedName>
</protein>
<evidence type="ECO:0000313" key="6">
    <source>
        <dbReference type="Proteomes" id="UP000282184"/>
    </source>
</evidence>
<dbReference type="Proteomes" id="UP000282184">
    <property type="component" value="Unassembled WGS sequence"/>
</dbReference>
<comment type="caution">
    <text evidence="5">The sequence shown here is derived from an EMBL/GenBank/DDBJ whole genome shotgun (WGS) entry which is preliminary data.</text>
</comment>
<dbReference type="AlphaFoldDB" id="A0A3S0H6H2"/>
<dbReference type="SMART" id="SM00342">
    <property type="entry name" value="HTH_ARAC"/>
    <property type="match status" value="1"/>
</dbReference>
<dbReference type="InterPro" id="IPR018060">
    <property type="entry name" value="HTH_AraC"/>
</dbReference>
<dbReference type="Pfam" id="PF12833">
    <property type="entry name" value="HTH_18"/>
    <property type="match status" value="1"/>
</dbReference>
<dbReference type="EMBL" id="RXOF01000004">
    <property type="protein sequence ID" value="RTQ50927.1"/>
    <property type="molecule type" value="Genomic_DNA"/>
</dbReference>
<organism evidence="5 6">
    <name type="scientific">Hymenobacter gummosus</name>
    <dbReference type="NCBI Taxonomy" id="1776032"/>
    <lineage>
        <taxon>Bacteria</taxon>
        <taxon>Pseudomonadati</taxon>
        <taxon>Bacteroidota</taxon>
        <taxon>Cytophagia</taxon>
        <taxon>Cytophagales</taxon>
        <taxon>Hymenobacteraceae</taxon>
        <taxon>Hymenobacter</taxon>
    </lineage>
</organism>
<dbReference type="RefSeq" id="WP_126692992.1">
    <property type="nucleotide sequence ID" value="NZ_RXOF01000004.1"/>
</dbReference>
<reference evidence="5 6" key="1">
    <citation type="submission" date="2018-12" db="EMBL/GenBank/DDBJ databases">
        <title>Hymenobacter gummosus sp. nov., isolated from a spring.</title>
        <authorList>
            <person name="Nie L."/>
        </authorList>
    </citation>
    <scope>NUCLEOTIDE SEQUENCE [LARGE SCALE GENOMIC DNA]</scope>
    <source>
        <strain evidence="5 6">KCTC 52166</strain>
    </source>
</reference>
<name>A0A3S0H6H2_9BACT</name>
<evidence type="ECO:0000256" key="2">
    <source>
        <dbReference type="ARBA" id="ARBA00023125"/>
    </source>
</evidence>
<gene>
    <name evidence="5" type="ORF">EJV47_09955</name>
</gene>
<keyword evidence="1" id="KW-0805">Transcription regulation</keyword>
<dbReference type="InterPro" id="IPR009057">
    <property type="entry name" value="Homeodomain-like_sf"/>
</dbReference>
<dbReference type="OrthoDB" id="642439at2"/>
<dbReference type="PROSITE" id="PS01124">
    <property type="entry name" value="HTH_ARAC_FAMILY_2"/>
    <property type="match status" value="1"/>
</dbReference>
<evidence type="ECO:0000256" key="1">
    <source>
        <dbReference type="ARBA" id="ARBA00023015"/>
    </source>
</evidence>
<dbReference type="PANTHER" id="PTHR43280">
    <property type="entry name" value="ARAC-FAMILY TRANSCRIPTIONAL REGULATOR"/>
    <property type="match status" value="1"/>
</dbReference>
<keyword evidence="3" id="KW-0804">Transcription</keyword>
<keyword evidence="6" id="KW-1185">Reference proteome</keyword>
<sequence length="149" mass="16762">MSSYYQQELHRLRAIVFPHAHRRQQVLQARQFIEAHYAEPIGLPDVAAAAGCSRFHFLRLFRQYYGRTPHQYLTTVRLREARRLLLAGASATEACFAVGFDSVSSFTALFRQQMGCPPRTFAVRAGQKSNFGEAPRPEAADSCAQNASL</sequence>
<dbReference type="GO" id="GO:0003700">
    <property type="term" value="F:DNA-binding transcription factor activity"/>
    <property type="evidence" value="ECO:0007669"/>
    <property type="project" value="InterPro"/>
</dbReference>
<evidence type="ECO:0000313" key="5">
    <source>
        <dbReference type="EMBL" id="RTQ50927.1"/>
    </source>
</evidence>
<dbReference type="GO" id="GO:0043565">
    <property type="term" value="F:sequence-specific DNA binding"/>
    <property type="evidence" value="ECO:0007669"/>
    <property type="project" value="InterPro"/>
</dbReference>
<evidence type="ECO:0000259" key="4">
    <source>
        <dbReference type="PROSITE" id="PS01124"/>
    </source>
</evidence>
<evidence type="ECO:0000256" key="3">
    <source>
        <dbReference type="ARBA" id="ARBA00023163"/>
    </source>
</evidence>
<dbReference type="SUPFAM" id="SSF46689">
    <property type="entry name" value="Homeodomain-like"/>
    <property type="match status" value="2"/>
</dbReference>
<accession>A0A3S0H6H2</accession>
<proteinExistence type="predicted"/>
<dbReference type="PANTHER" id="PTHR43280:SF2">
    <property type="entry name" value="HTH-TYPE TRANSCRIPTIONAL REGULATOR EXSA"/>
    <property type="match status" value="1"/>
</dbReference>
<dbReference type="Gene3D" id="1.10.10.60">
    <property type="entry name" value="Homeodomain-like"/>
    <property type="match status" value="2"/>
</dbReference>